<dbReference type="GO" id="GO:0000159">
    <property type="term" value="C:protein phosphatase type 2A complex"/>
    <property type="evidence" value="ECO:0007669"/>
    <property type="project" value="InterPro"/>
</dbReference>
<keyword evidence="2" id="KW-1185">Reference proteome</keyword>
<dbReference type="STRING" id="1088818.A0A2I0AZZ2"/>
<dbReference type="InterPro" id="IPR011989">
    <property type="entry name" value="ARM-like"/>
</dbReference>
<accession>A0A2I0AZZ2</accession>
<reference evidence="1 2" key="1">
    <citation type="journal article" date="2017" name="Nature">
        <title>The Apostasia genome and the evolution of orchids.</title>
        <authorList>
            <person name="Zhang G.Q."/>
            <person name="Liu K.W."/>
            <person name="Li Z."/>
            <person name="Lohaus R."/>
            <person name="Hsiao Y.Y."/>
            <person name="Niu S.C."/>
            <person name="Wang J.Y."/>
            <person name="Lin Y.C."/>
            <person name="Xu Q."/>
            <person name="Chen L.J."/>
            <person name="Yoshida K."/>
            <person name="Fujiwara S."/>
            <person name="Wang Z.W."/>
            <person name="Zhang Y.Q."/>
            <person name="Mitsuda N."/>
            <person name="Wang M."/>
            <person name="Liu G.H."/>
            <person name="Pecoraro L."/>
            <person name="Huang H.X."/>
            <person name="Xiao X.J."/>
            <person name="Lin M."/>
            <person name="Wu X.Y."/>
            <person name="Wu W.L."/>
            <person name="Chen Y.Y."/>
            <person name="Chang S.B."/>
            <person name="Sakamoto S."/>
            <person name="Ohme-Takagi M."/>
            <person name="Yagi M."/>
            <person name="Zeng S.J."/>
            <person name="Shen C.Y."/>
            <person name="Yeh C.M."/>
            <person name="Luo Y.B."/>
            <person name="Tsai W.C."/>
            <person name="Van de Peer Y."/>
            <person name="Liu Z.J."/>
        </authorList>
    </citation>
    <scope>NUCLEOTIDE SEQUENCE [LARGE SCALE GENOMIC DNA]</scope>
    <source>
        <strain evidence="2">cv. Shenzhen</strain>
        <tissue evidence="1">Stem</tissue>
    </source>
</reference>
<dbReference type="EMBL" id="KZ451932">
    <property type="protein sequence ID" value="PKA61110.1"/>
    <property type="molecule type" value="Genomic_DNA"/>
</dbReference>
<dbReference type="PANTHER" id="PTHR10257:SF3">
    <property type="entry name" value="SERINE_THREONINE-PROTEIN PHOSPHATASE 2A 56 KDA REGULATORY SUBUNIT GAMMA ISOFORM"/>
    <property type="match status" value="1"/>
</dbReference>
<dbReference type="Gene3D" id="1.25.10.10">
    <property type="entry name" value="Leucine-rich Repeat Variant"/>
    <property type="match status" value="1"/>
</dbReference>
<dbReference type="Proteomes" id="UP000236161">
    <property type="component" value="Unassembled WGS sequence"/>
</dbReference>
<dbReference type="InterPro" id="IPR016024">
    <property type="entry name" value="ARM-type_fold"/>
</dbReference>
<dbReference type="GO" id="GO:0019888">
    <property type="term" value="F:protein phosphatase regulator activity"/>
    <property type="evidence" value="ECO:0007669"/>
    <property type="project" value="InterPro"/>
</dbReference>
<dbReference type="GO" id="GO:0007165">
    <property type="term" value="P:signal transduction"/>
    <property type="evidence" value="ECO:0007669"/>
    <property type="project" value="InterPro"/>
</dbReference>
<dbReference type="AlphaFoldDB" id="A0A2I0AZZ2"/>
<evidence type="ECO:0000313" key="1">
    <source>
        <dbReference type="EMBL" id="PKA61110.1"/>
    </source>
</evidence>
<dbReference type="SUPFAM" id="SSF48371">
    <property type="entry name" value="ARM repeat"/>
    <property type="match status" value="1"/>
</dbReference>
<organism evidence="1 2">
    <name type="scientific">Apostasia shenzhenica</name>
    <dbReference type="NCBI Taxonomy" id="1088818"/>
    <lineage>
        <taxon>Eukaryota</taxon>
        <taxon>Viridiplantae</taxon>
        <taxon>Streptophyta</taxon>
        <taxon>Embryophyta</taxon>
        <taxon>Tracheophyta</taxon>
        <taxon>Spermatophyta</taxon>
        <taxon>Magnoliopsida</taxon>
        <taxon>Liliopsida</taxon>
        <taxon>Asparagales</taxon>
        <taxon>Orchidaceae</taxon>
        <taxon>Apostasioideae</taxon>
        <taxon>Apostasia</taxon>
    </lineage>
</organism>
<evidence type="ECO:0000313" key="2">
    <source>
        <dbReference type="Proteomes" id="UP000236161"/>
    </source>
</evidence>
<gene>
    <name evidence="1" type="primary">B'GAMMA</name>
    <name evidence="1" type="ORF">AXF42_Ash006006</name>
</gene>
<protein>
    <submittedName>
        <fullName evidence="1">Serine/threonine protein phosphatase 2A 59 kDa regulatory subunit B' gamma isoform</fullName>
    </submittedName>
</protein>
<dbReference type="PANTHER" id="PTHR10257">
    <property type="entry name" value="SERINE/THREONINE PROTEIN PHOSPHATASE 2A PP2A REGULATORY SUBUNIT B"/>
    <property type="match status" value="1"/>
</dbReference>
<name>A0A2I0AZZ2_9ASPA</name>
<dbReference type="OrthoDB" id="10264446at2759"/>
<dbReference type="InterPro" id="IPR002554">
    <property type="entry name" value="PP2A_B56"/>
</dbReference>
<proteinExistence type="predicted"/>
<sequence length="313" mass="36736">MIQKILDGFSVKPSYKPAASPAALYKKRVRNFHSVPSSERQELFLRKLDMCCVVFDFSDPAKNKREKEIKRRTLLELVAYIPTASRTFHWVEVREAMRMVAANIFRTFSSSTDGRTTRASLGVDVEEEEEEPKLEPSWPHLQIVYEFLLRFVTSINTEVSFALQYIDSFILHLLDLFNSEDPRERQSLRAVAYQVYWKFVVRRGFMRKAIKNLLYEFMYETQKHNGIAEILELLGSIISGFEVPLRKEHNLLFIRVLVPLHKPQCLIQYHQSLSYCIIQFVKKDNKMAGVVIRGLLKYWPRTNSLKEALFLKF</sequence>
<dbReference type="Pfam" id="PF01603">
    <property type="entry name" value="B56"/>
    <property type="match status" value="1"/>
</dbReference>